<reference evidence="1" key="1">
    <citation type="submission" date="2019-05" db="EMBL/GenBank/DDBJ databases">
        <title>Metatranscriptomic reconstruction reveals RNA viruses with the potential to shape carbon cycling in soil.</title>
        <authorList>
            <person name="Starr E.P."/>
            <person name="Nuccio E."/>
            <person name="Pett-Ridge J."/>
            <person name="Banfield J.F."/>
            <person name="Firestone M.K."/>
        </authorList>
    </citation>
    <scope>NUCLEOTIDE SEQUENCE</scope>
    <source>
        <strain evidence="2">H1_Rhizo_Litter_1_scaffold_273</strain>
        <strain evidence="1">H2_Rhizo_Litter_49_scaffold_1090</strain>
    </source>
</reference>
<protein>
    <submittedName>
        <fullName evidence="1">Uncharacterized protein</fullName>
    </submittedName>
</protein>
<dbReference type="Pfam" id="PF22387">
    <property type="entry name" value="PhiCb5_coat"/>
    <property type="match status" value="1"/>
</dbReference>
<sequence length="124" mass="13514">MALADPAVVTIGGTPHSLTRVKQDGYNSEYRLVSATDQYVLNVRNTSYLDKKRGVTINRHNIDISQTIFPVAPATLSTVRHCYVVIENQQGDTLTDPNNFAAGILTFLTASSGANITKVLNFES</sequence>
<dbReference type="EMBL" id="MN036313">
    <property type="protein sequence ID" value="QDH91553.1"/>
    <property type="molecule type" value="Genomic_RNA"/>
</dbReference>
<evidence type="ECO:0000313" key="2">
    <source>
        <dbReference type="EMBL" id="QDH91553.1"/>
    </source>
</evidence>
<dbReference type="InterPro" id="IPR054457">
    <property type="entry name" value="PhiCb5_coat"/>
</dbReference>
<organism evidence="1">
    <name type="scientific">Leviviridae sp</name>
    <dbReference type="NCBI Taxonomy" id="2027243"/>
    <lineage>
        <taxon>Viruses</taxon>
        <taxon>Riboviria</taxon>
        <taxon>Orthornavirae</taxon>
        <taxon>Lenarviricota</taxon>
        <taxon>Leviviricetes</taxon>
        <taxon>Norzivirales</taxon>
        <taxon>Fiersviridae</taxon>
    </lineage>
</organism>
<gene>
    <name evidence="2" type="ORF">H1RhizoLitter1273_000003</name>
    <name evidence="1" type="ORF">H2RhizoLitter491090_000003</name>
</gene>
<name>A0A514DCT5_9VIRU</name>
<accession>A0A514DCT5</accession>
<evidence type="ECO:0000313" key="1">
    <source>
        <dbReference type="EMBL" id="QDH91424.1"/>
    </source>
</evidence>
<dbReference type="Gene3D" id="2.40.160.220">
    <property type="match status" value="1"/>
</dbReference>
<dbReference type="EMBL" id="MN036221">
    <property type="protein sequence ID" value="QDH91424.1"/>
    <property type="molecule type" value="Genomic_RNA"/>
</dbReference>
<proteinExistence type="predicted"/>